<accession>A0ABS9MQ84</accession>
<dbReference type="RefSeq" id="WP_237978077.1">
    <property type="nucleotide sequence ID" value="NZ_JAKNCT010000003.1"/>
</dbReference>
<comment type="caution">
    <text evidence="1">The sequence shown here is derived from an EMBL/GenBank/DDBJ whole genome shotgun (WGS) entry which is preliminary data.</text>
</comment>
<name>A0ABS9MQ84_9BURK</name>
<gene>
    <name evidence="1" type="ORF">MAF45_03025</name>
</gene>
<dbReference type="Proteomes" id="UP001297600">
    <property type="component" value="Unassembled WGS sequence"/>
</dbReference>
<dbReference type="EMBL" id="JAKNCT010000003">
    <property type="protein sequence ID" value="MCG5030420.1"/>
    <property type="molecule type" value="Genomic_DNA"/>
</dbReference>
<sequence length="82" mass="8798">MFYSGILVTAAPGKFDLAVKSVQEHGLEVFQQERASGRFIAVIEGESISKEAGIFRELLELPGVQDASLVVSQEDSAEGSRA</sequence>
<proteinExistence type="predicted"/>
<organism evidence="1 2">
    <name type="scientific">Mesosutterella porci</name>
    <dbReference type="NCBI Taxonomy" id="2915351"/>
    <lineage>
        <taxon>Bacteria</taxon>
        <taxon>Pseudomonadati</taxon>
        <taxon>Pseudomonadota</taxon>
        <taxon>Betaproteobacteria</taxon>
        <taxon>Burkholderiales</taxon>
        <taxon>Sutterellaceae</taxon>
        <taxon>Mesosutterella</taxon>
    </lineage>
</organism>
<protein>
    <submittedName>
        <fullName evidence="1">Chaperone NapD</fullName>
    </submittedName>
</protein>
<evidence type="ECO:0000313" key="2">
    <source>
        <dbReference type="Proteomes" id="UP001297600"/>
    </source>
</evidence>
<dbReference type="Pfam" id="PF03927">
    <property type="entry name" value="NapD"/>
    <property type="match status" value="1"/>
</dbReference>
<dbReference type="InterPro" id="IPR005623">
    <property type="entry name" value="Chaperone_NapD_NO3_reduct"/>
</dbReference>
<dbReference type="Gene3D" id="3.30.70.920">
    <property type="match status" value="1"/>
</dbReference>
<evidence type="ECO:0000313" key="1">
    <source>
        <dbReference type="EMBL" id="MCG5030420.1"/>
    </source>
</evidence>
<reference evidence="1 2" key="1">
    <citation type="submission" date="2022-02" db="EMBL/GenBank/DDBJ databases">
        <title>Mesosutterella porci, a novel member of the family Sutterellaceae from pig feces.</title>
        <authorList>
            <person name="Wylensek D."/>
            <person name="Clavel T."/>
        </authorList>
    </citation>
    <scope>NUCLEOTIDE SEQUENCE [LARGE SCALE GENOMIC DNA]</scope>
    <source>
        <strain evidence="2">oilRF-744-wt-GAM-9</strain>
    </source>
</reference>
<keyword evidence="2" id="KW-1185">Reference proteome</keyword>